<dbReference type="GO" id="GO:0016020">
    <property type="term" value="C:membrane"/>
    <property type="evidence" value="ECO:0007669"/>
    <property type="project" value="InterPro"/>
</dbReference>
<feature type="transmembrane region" description="Helical" evidence="2">
    <location>
        <begin position="88"/>
        <end position="108"/>
    </location>
</feature>
<evidence type="ECO:0000256" key="2">
    <source>
        <dbReference type="SAM" id="Phobius"/>
    </source>
</evidence>
<dbReference type="AlphaFoldDB" id="A0A3S8Z724"/>
<comment type="similarity">
    <text evidence="1">Belongs to the peptidase A24 family.</text>
</comment>
<dbReference type="RefSeq" id="WP_126038681.1">
    <property type="nucleotide sequence ID" value="NZ_CP034438.1"/>
</dbReference>
<evidence type="ECO:0000256" key="1">
    <source>
        <dbReference type="RuleBase" id="RU003793"/>
    </source>
</evidence>
<dbReference type="InterPro" id="IPR014032">
    <property type="entry name" value="Peptidase_A24A_bac"/>
</dbReference>
<gene>
    <name evidence="4" type="ORF">EJO69_02295</name>
</gene>
<dbReference type="Proteomes" id="UP000270021">
    <property type="component" value="Chromosome"/>
</dbReference>
<feature type="domain" description="Prepilin type IV endopeptidase peptidase" evidence="3">
    <location>
        <begin position="41"/>
        <end position="153"/>
    </location>
</feature>
<dbReference type="Pfam" id="PF01478">
    <property type="entry name" value="Peptidase_A24"/>
    <property type="match status" value="1"/>
</dbReference>
<keyword evidence="2" id="KW-0812">Transmembrane</keyword>
<dbReference type="PRINTS" id="PR00864">
    <property type="entry name" value="PREPILNPTASE"/>
</dbReference>
<dbReference type="OrthoDB" id="25064at2049"/>
<feature type="transmembrane region" description="Helical" evidence="2">
    <location>
        <begin position="35"/>
        <end position="52"/>
    </location>
</feature>
<evidence type="ECO:0000313" key="5">
    <source>
        <dbReference type="Proteomes" id="UP000270021"/>
    </source>
</evidence>
<protein>
    <submittedName>
        <fullName evidence="4">Prepilin peptidase</fullName>
    </submittedName>
</protein>
<evidence type="ECO:0000259" key="3">
    <source>
        <dbReference type="Pfam" id="PF01478"/>
    </source>
</evidence>
<organism evidence="4 5">
    <name type="scientific">Flaviflexus salsibiostraticola</name>
    <dbReference type="NCBI Taxonomy" id="1282737"/>
    <lineage>
        <taxon>Bacteria</taxon>
        <taxon>Bacillati</taxon>
        <taxon>Actinomycetota</taxon>
        <taxon>Actinomycetes</taxon>
        <taxon>Actinomycetales</taxon>
        <taxon>Actinomycetaceae</taxon>
        <taxon>Flaviflexus</taxon>
    </lineage>
</organism>
<proteinExistence type="inferred from homology"/>
<dbReference type="GO" id="GO:0004190">
    <property type="term" value="F:aspartic-type endopeptidase activity"/>
    <property type="evidence" value="ECO:0007669"/>
    <property type="project" value="InterPro"/>
</dbReference>
<keyword evidence="2" id="KW-0472">Membrane</keyword>
<feature type="transmembrane region" description="Helical" evidence="2">
    <location>
        <begin position="129"/>
        <end position="158"/>
    </location>
</feature>
<evidence type="ECO:0000313" key="4">
    <source>
        <dbReference type="EMBL" id="AZN29258.1"/>
    </source>
</evidence>
<feature type="transmembrane region" description="Helical" evidence="2">
    <location>
        <begin position="164"/>
        <end position="181"/>
    </location>
</feature>
<keyword evidence="5" id="KW-1185">Reference proteome</keyword>
<feature type="transmembrane region" description="Helical" evidence="2">
    <location>
        <begin position="64"/>
        <end position="82"/>
    </location>
</feature>
<dbReference type="KEGG" id="fsl:EJO69_02295"/>
<dbReference type="EMBL" id="CP034438">
    <property type="protein sequence ID" value="AZN29258.1"/>
    <property type="molecule type" value="Genomic_DNA"/>
</dbReference>
<keyword evidence="2" id="KW-1133">Transmembrane helix</keyword>
<reference evidence="4 5" key="1">
    <citation type="submission" date="2018-12" db="EMBL/GenBank/DDBJ databases">
        <title>Complete genome sequence of Flaviflexus salsibiostraticola KCTC 33148.</title>
        <authorList>
            <person name="Bae J.-W."/>
        </authorList>
    </citation>
    <scope>NUCLEOTIDE SEQUENCE [LARGE SCALE GENOMIC DNA]</scope>
    <source>
        <strain evidence="4 5">KCTC 33148</strain>
    </source>
</reference>
<dbReference type="InterPro" id="IPR000045">
    <property type="entry name" value="Prepilin_IV_endopep_pep"/>
</dbReference>
<accession>A0A3S8Z724</accession>
<sequence>MNWTRGVAAPWLAAGALLGAAGGLAAAWGAEFGATTVLAGLLFGVLGILFVIDARTGYLPDPWIIAAAALVALHPVAIALTVDPFVGGFLFLLAAVGASLGFALFSLARTLSKDQLGFGDVKLAAVLGGWLLPLGWGALGIGVAATAVIGAAWLGVALARGRRAAPYGPAMILGAILATGLI</sequence>
<name>A0A3S8Z724_9ACTO</name>